<reference evidence="2 3" key="1">
    <citation type="submission" date="2018-03" db="EMBL/GenBank/DDBJ databases">
        <title>Genomic Encyclopedia of Archaeal and Bacterial Type Strains, Phase II (KMG-II): from individual species to whole genera.</title>
        <authorList>
            <person name="Goeker M."/>
        </authorList>
    </citation>
    <scope>NUCLEOTIDE SEQUENCE [LARGE SCALE GENOMIC DNA]</scope>
    <source>
        <strain evidence="2 3">DSM 45348</strain>
    </source>
</reference>
<feature type="region of interest" description="Disordered" evidence="1">
    <location>
        <begin position="1"/>
        <end position="106"/>
    </location>
</feature>
<dbReference type="AlphaFoldDB" id="A0A2T0REY8"/>
<evidence type="ECO:0000256" key="1">
    <source>
        <dbReference type="SAM" id="MobiDB-lite"/>
    </source>
</evidence>
<evidence type="ECO:0000313" key="2">
    <source>
        <dbReference type="EMBL" id="PRY19725.1"/>
    </source>
</evidence>
<comment type="caution">
    <text evidence="2">The sequence shown here is derived from an EMBL/GenBank/DDBJ whole genome shotgun (WGS) entry which is preliminary data.</text>
</comment>
<organism evidence="2 3">
    <name type="scientific">Pseudosporangium ferrugineum</name>
    <dbReference type="NCBI Taxonomy" id="439699"/>
    <lineage>
        <taxon>Bacteria</taxon>
        <taxon>Bacillati</taxon>
        <taxon>Actinomycetota</taxon>
        <taxon>Actinomycetes</taxon>
        <taxon>Micromonosporales</taxon>
        <taxon>Micromonosporaceae</taxon>
        <taxon>Pseudosporangium</taxon>
    </lineage>
</organism>
<dbReference type="Proteomes" id="UP000239209">
    <property type="component" value="Unassembled WGS sequence"/>
</dbReference>
<feature type="compositionally biased region" description="Low complexity" evidence="1">
    <location>
        <begin position="40"/>
        <end position="52"/>
    </location>
</feature>
<feature type="compositionally biased region" description="Basic and acidic residues" evidence="1">
    <location>
        <begin position="87"/>
        <end position="106"/>
    </location>
</feature>
<keyword evidence="3" id="KW-1185">Reference proteome</keyword>
<sequence>MTAPNPAPAPAAAAPAPAPAPAAPAPAPAAPAGGPPPAPDGAAAGGAPAAPDAKGEASPPAPEQKPVAADSAGGAEVRTTVDSADPDASRVEGRAGRQRQRSRENARVKVAGDMVGGDKLMFALGDAEPAPLRPLGAWMSEPVRHAFVAPEGWDDVRGAAGDQRVVVLRAEPGHGKVAAAIRLLQSPPDRRIFNLDRNVDLHRLGHWLETDAKSDDPLPRSAGFLLCEPLSWGQGLAWILQQLVPILDAMDARLVLTVSSDAALPDPELTSFVVTLPPPRDQRTVLAKHLAWSLGRPQTAERLLAEPELSAFVDRVFAADHTMKAAADLAVMIGQELDGATVDLRRLERRWAERATEDFEIWFGGLPDVSTRCLAIALAVLNGLPYERVVYAAGLLAERLDGPPEGDDPRPPWRDPFAATRGEVLRLLRARIRSTTVRGPFGDAPAEVMEYVAEDYASAVLTRVWREYRIQMPLLDWLRDLAENHSEDVRIWTATALGLFATQSFDYVYRLSLAPMGTDQKFWLRDVAANALSVPAEDTRLRPLVEAVTTGWYGNESNRLGQATAARVWGAALGAHAPDRALNALERLTTIDDRRVASGIGDSMADLLLADEEGNAKRVLHRVGSWLFDDRRALTGTFVFLWLAENLTAEHPAAPTVTWPMLLLLADQRDDLRHRLVEMWHRVFRSGLLPVSVARVLDRWADLAEADGNVRSAYSRSIAALPGSVGRFDPVEQQVRTHLTRWLAPDNLRPKPLTAYAVEAELAKRNGSR</sequence>
<gene>
    <name evidence="2" type="ORF">CLV70_12921</name>
</gene>
<proteinExistence type="predicted"/>
<name>A0A2T0REY8_9ACTN</name>
<dbReference type="EMBL" id="PVZG01000029">
    <property type="protein sequence ID" value="PRY19725.1"/>
    <property type="molecule type" value="Genomic_DNA"/>
</dbReference>
<evidence type="ECO:0000313" key="3">
    <source>
        <dbReference type="Proteomes" id="UP000239209"/>
    </source>
</evidence>
<accession>A0A2T0REY8</accession>
<protein>
    <submittedName>
        <fullName evidence="2">Uncharacterized protein</fullName>
    </submittedName>
</protein>
<feature type="compositionally biased region" description="Pro residues" evidence="1">
    <location>
        <begin position="16"/>
        <end position="39"/>
    </location>
</feature>